<evidence type="ECO:0000256" key="4">
    <source>
        <dbReference type="SAM" id="MobiDB-lite"/>
    </source>
</evidence>
<dbReference type="PANTHER" id="PTHR19918:SF5">
    <property type="entry name" value="MEIOSIS-SPECIFIC APC_C ACTIVATOR PROTEIN AMA1"/>
    <property type="match status" value="1"/>
</dbReference>
<comment type="caution">
    <text evidence="5">The sequence shown here is derived from an EMBL/GenBank/DDBJ whole genome shotgun (WGS) entry which is preliminary data.</text>
</comment>
<dbReference type="PANTHER" id="PTHR19918">
    <property type="entry name" value="CELL DIVISION CYCLE 20 CDC20 FIZZY -RELATED"/>
    <property type="match status" value="1"/>
</dbReference>
<dbReference type="Gene3D" id="2.130.10.10">
    <property type="entry name" value="YVTN repeat-like/Quinoprotein amine dehydrogenase"/>
    <property type="match status" value="1"/>
</dbReference>
<dbReference type="EMBL" id="JAUTXT010000016">
    <property type="protein sequence ID" value="KAK3675031.1"/>
    <property type="molecule type" value="Genomic_DNA"/>
</dbReference>
<dbReference type="GO" id="GO:0031145">
    <property type="term" value="P:anaphase-promoting complex-dependent catabolic process"/>
    <property type="evidence" value="ECO:0007669"/>
    <property type="project" value="TreeGrafter"/>
</dbReference>
<evidence type="ECO:0008006" key="7">
    <source>
        <dbReference type="Google" id="ProtNLM"/>
    </source>
</evidence>
<evidence type="ECO:0000256" key="3">
    <source>
        <dbReference type="PROSITE-ProRule" id="PRU00221"/>
    </source>
</evidence>
<dbReference type="SUPFAM" id="SSF50978">
    <property type="entry name" value="WD40 repeat-like"/>
    <property type="match status" value="1"/>
</dbReference>
<reference evidence="5" key="1">
    <citation type="submission" date="2023-07" db="EMBL/GenBank/DDBJ databases">
        <title>Black Yeasts Isolated from many extreme environments.</title>
        <authorList>
            <person name="Coleine C."/>
            <person name="Stajich J.E."/>
            <person name="Selbmann L."/>
        </authorList>
    </citation>
    <scope>NUCLEOTIDE SEQUENCE</scope>
    <source>
        <strain evidence="5">CCFEE 5485</strain>
    </source>
</reference>
<feature type="region of interest" description="Disordered" evidence="4">
    <location>
        <begin position="564"/>
        <end position="584"/>
    </location>
</feature>
<accession>A0AAE1C1Y7</accession>
<gene>
    <name evidence="5" type="ORF">LTR78_004964</name>
</gene>
<feature type="region of interest" description="Disordered" evidence="4">
    <location>
        <begin position="228"/>
        <end position="254"/>
    </location>
</feature>
<dbReference type="InterPro" id="IPR015943">
    <property type="entry name" value="WD40/YVTN_repeat-like_dom_sf"/>
</dbReference>
<evidence type="ECO:0000313" key="6">
    <source>
        <dbReference type="Proteomes" id="UP001274830"/>
    </source>
</evidence>
<dbReference type="InterPro" id="IPR036322">
    <property type="entry name" value="WD40_repeat_dom_sf"/>
</dbReference>
<dbReference type="GO" id="GO:1990757">
    <property type="term" value="F:ubiquitin ligase activator activity"/>
    <property type="evidence" value="ECO:0007669"/>
    <property type="project" value="TreeGrafter"/>
</dbReference>
<dbReference type="AlphaFoldDB" id="A0AAE1C1Y7"/>
<keyword evidence="1 3" id="KW-0853">WD repeat</keyword>
<dbReference type="InterPro" id="IPR033010">
    <property type="entry name" value="Cdc20/Fizzy"/>
</dbReference>
<feature type="compositionally biased region" description="Polar residues" evidence="4">
    <location>
        <begin position="51"/>
        <end position="66"/>
    </location>
</feature>
<dbReference type="SMART" id="SM00320">
    <property type="entry name" value="WD40"/>
    <property type="match status" value="3"/>
</dbReference>
<feature type="compositionally biased region" description="Polar residues" evidence="4">
    <location>
        <begin position="1"/>
        <end position="20"/>
    </location>
</feature>
<feature type="repeat" description="WD" evidence="3">
    <location>
        <begin position="785"/>
        <end position="817"/>
    </location>
</feature>
<feature type="region of interest" description="Disordered" evidence="4">
    <location>
        <begin position="191"/>
        <end position="213"/>
    </location>
</feature>
<organism evidence="5 6">
    <name type="scientific">Recurvomyces mirabilis</name>
    <dbReference type="NCBI Taxonomy" id="574656"/>
    <lineage>
        <taxon>Eukaryota</taxon>
        <taxon>Fungi</taxon>
        <taxon>Dikarya</taxon>
        <taxon>Ascomycota</taxon>
        <taxon>Pezizomycotina</taxon>
        <taxon>Dothideomycetes</taxon>
        <taxon>Dothideomycetidae</taxon>
        <taxon>Mycosphaerellales</taxon>
        <taxon>Teratosphaeriaceae</taxon>
        <taxon>Recurvomyces</taxon>
    </lineage>
</organism>
<dbReference type="InterPro" id="IPR001680">
    <property type="entry name" value="WD40_rpt"/>
</dbReference>
<dbReference type="Proteomes" id="UP001274830">
    <property type="component" value="Unassembled WGS sequence"/>
</dbReference>
<evidence type="ECO:0000313" key="5">
    <source>
        <dbReference type="EMBL" id="KAK3675031.1"/>
    </source>
</evidence>
<dbReference type="PROSITE" id="PS50294">
    <property type="entry name" value="WD_REPEATS_REGION"/>
    <property type="match status" value="1"/>
</dbReference>
<dbReference type="PROSITE" id="PS50082">
    <property type="entry name" value="WD_REPEATS_2"/>
    <property type="match status" value="1"/>
</dbReference>
<dbReference type="GO" id="GO:0005680">
    <property type="term" value="C:anaphase-promoting complex"/>
    <property type="evidence" value="ECO:0007669"/>
    <property type="project" value="TreeGrafter"/>
</dbReference>
<evidence type="ECO:0000256" key="1">
    <source>
        <dbReference type="ARBA" id="ARBA00022574"/>
    </source>
</evidence>
<sequence>MRPPQSMTPTKSRPSMTHQPIASPVLSPSEAERSFVTPAAQCAPSNHPRVSDQSPSEVGSIPPNTQGGHALCDEACLPFPHVLDDQTLYSGVDPPYLRTPKVAASTGHTSINSAAVDTAPSATVIDTPDKARSSDTFRTSGYETCTELEIPTTFQDQEKSAKQSGYQSIQTSLCLEARHTPAEPIHRSTVPQTFRTSKQPHAAAKSSHNMSTSQVVTAAPECTTIRELSPTPRLNTPAGTIPRNSRRNELDGPRYKRLPRLLLPMSEEAAHLIRSTSPNGSTASLSSPTTTEGDFSPVDGTFETPQTSPEVSPTRLKASRILKLESVLGQVHGSGSSSLSESQPEDIFGEETPLVPASPAKGTETHSSRTRCGPGYRGRRPSMLLKHCERHSSPRQRQVMAESMRSPDRFVPSRASTPTKDTLYLARPAGASSSGRDTLHPNLADPFAPAPRRSVRMAAQYAILRAPAPLPREIGRRGTGVVPTADAGRRAMSDGAIWTVGSTMVTEGVLSTTNGRGGRVTSGTSAPHHIADFLRKPSFSEEERMHGRRLALAMKVNQESRMLVHSSPSSLRVDSGRSNQPPSISRVWDNCHWSTSTPSTPTRSQTKPTKDIPIIPFRVLDAPALRDDFYCSLLAYCPTNHCLAVGLGPHVFLWSEAKDTTKPTIPDSLAAPFASHVTSLSFSSRAGRSAILAIGRADGRITLWSPLDRDPRFDSEQPAPVSNVCFRPTTVSRPSIRDPIITTQAEELLVGDEVGNVYFYSVEWPDHDQRDLFDWHGSMTLLARFTCHSQQIYGIAWNPEGSFFATGGNDNQLFLFETKKITPRYITSATRQRNRGNSDATVNVRSDTGTVEGQGAILTIAPEHASKVYSLNAAVKAIAFAPWQPSLVAAGGGSNDRCIHFLHTLSGASLATIDCHAQVTSLVFSEKRKEIAATFGFAQPEHPFRVAVFAWPSCKLVVGIPWFTEERALYAVAYPGHPAGREKAAKTGNEGKVGHDARKNRKEGCLVVATSDASIKFHEIWADTPCDGERGTLGGSSILEGMLDLERVGGIR</sequence>
<feature type="region of interest" description="Disordered" evidence="4">
    <location>
        <begin position="350"/>
        <end position="449"/>
    </location>
</feature>
<proteinExistence type="predicted"/>
<feature type="compositionally biased region" description="Polar residues" evidence="4">
    <location>
        <begin position="274"/>
        <end position="293"/>
    </location>
</feature>
<name>A0AAE1C1Y7_9PEZI</name>
<feature type="region of interest" description="Disordered" evidence="4">
    <location>
        <begin position="1"/>
        <end position="66"/>
    </location>
</feature>
<feature type="compositionally biased region" description="Polar residues" evidence="4">
    <location>
        <begin position="566"/>
        <end position="583"/>
    </location>
</feature>
<keyword evidence="6" id="KW-1185">Reference proteome</keyword>
<dbReference type="GO" id="GO:1905786">
    <property type="term" value="P:positive regulation of anaphase-promoting complex-dependent catabolic process"/>
    <property type="evidence" value="ECO:0007669"/>
    <property type="project" value="TreeGrafter"/>
</dbReference>
<feature type="region of interest" description="Disordered" evidence="4">
    <location>
        <begin position="274"/>
        <end position="315"/>
    </location>
</feature>
<dbReference type="GO" id="GO:0010997">
    <property type="term" value="F:anaphase-promoting complex binding"/>
    <property type="evidence" value="ECO:0007669"/>
    <property type="project" value="InterPro"/>
</dbReference>
<keyword evidence="2" id="KW-0677">Repeat</keyword>
<protein>
    <recommendedName>
        <fullName evidence="7">WD40 repeat-like protein</fullName>
    </recommendedName>
</protein>
<evidence type="ECO:0000256" key="2">
    <source>
        <dbReference type="ARBA" id="ARBA00022737"/>
    </source>
</evidence>
<dbReference type="Pfam" id="PF00400">
    <property type="entry name" value="WD40"/>
    <property type="match status" value="1"/>
</dbReference>